<dbReference type="AlphaFoldDB" id="A0AAV4LHC9"/>
<keyword evidence="2" id="KW-1003">Cell membrane</keyword>
<comment type="caution">
    <text evidence="8">The sequence shown here is derived from an EMBL/GenBank/DDBJ whole genome shotgun (WGS) entry which is preliminary data.</text>
</comment>
<sequence>MRGEVQKIYNRSVKGIIFFAIIVFLIPILIPSTYVTSTLIMIGLYTLICTGLTMLMGYAGQISLGHAAFYGIGAYASSFITVKLGYPGIVGILVGTLFAVLIAYIVGIPTLKLTGHYLALATLGFGVIVFILFKQLKSVTGGLEGVSGIPSLNLFGYEFDTDFKYYYLIWILALLGILLARNVIQSRVGRALRSIHGSEIASDAIGVDIRKYKLQVFIMSAMYASIAGSIYAHYISFINPMLFDPTTSINFLIMSVVGGSGTIWGGLVGSLLFVLLGEVLKEVMPLLFTQASDQVQIVFFGILLVILLIYMPQGLAPGFEKLWNGMIRRMRGRDNDSYKKTVTEGDQREKKEIPAQAAGGGQ</sequence>
<dbReference type="EMBL" id="BOQE01000001">
    <property type="protein sequence ID" value="GIM46914.1"/>
    <property type="molecule type" value="Genomic_DNA"/>
</dbReference>
<evidence type="ECO:0000256" key="7">
    <source>
        <dbReference type="SAM" id="Phobius"/>
    </source>
</evidence>
<feature type="transmembrane region" description="Helical" evidence="7">
    <location>
        <begin position="165"/>
        <end position="184"/>
    </location>
</feature>
<feature type="region of interest" description="Disordered" evidence="6">
    <location>
        <begin position="337"/>
        <end position="362"/>
    </location>
</feature>
<dbReference type="RefSeq" id="WP_282199955.1">
    <property type="nucleotide sequence ID" value="NZ_BOQE01000001.1"/>
</dbReference>
<name>A0AAV4LHC9_9BACL</name>
<feature type="compositionally biased region" description="Basic and acidic residues" evidence="6">
    <location>
        <begin position="337"/>
        <end position="353"/>
    </location>
</feature>
<evidence type="ECO:0000256" key="2">
    <source>
        <dbReference type="ARBA" id="ARBA00022475"/>
    </source>
</evidence>
<protein>
    <submittedName>
        <fullName evidence="8">Branched-chain amino acid ABC transporter permease</fullName>
    </submittedName>
</protein>
<dbReference type="CDD" id="cd06581">
    <property type="entry name" value="TM_PBP1_LivM_like"/>
    <property type="match status" value="1"/>
</dbReference>
<evidence type="ECO:0000256" key="4">
    <source>
        <dbReference type="ARBA" id="ARBA00022989"/>
    </source>
</evidence>
<evidence type="ECO:0000256" key="6">
    <source>
        <dbReference type="SAM" id="MobiDB-lite"/>
    </source>
</evidence>
<evidence type="ECO:0000313" key="8">
    <source>
        <dbReference type="EMBL" id="GIM46914.1"/>
    </source>
</evidence>
<organism evidence="8 9">
    <name type="scientific">Collibacillus ludicampi</name>
    <dbReference type="NCBI Taxonomy" id="2771369"/>
    <lineage>
        <taxon>Bacteria</taxon>
        <taxon>Bacillati</taxon>
        <taxon>Bacillota</taxon>
        <taxon>Bacilli</taxon>
        <taxon>Bacillales</taxon>
        <taxon>Alicyclobacillaceae</taxon>
        <taxon>Collibacillus</taxon>
    </lineage>
</organism>
<dbReference type="Proteomes" id="UP001057291">
    <property type="component" value="Unassembled WGS sequence"/>
</dbReference>
<dbReference type="GO" id="GO:0005886">
    <property type="term" value="C:plasma membrane"/>
    <property type="evidence" value="ECO:0007669"/>
    <property type="project" value="UniProtKB-SubCell"/>
</dbReference>
<reference evidence="8" key="1">
    <citation type="journal article" date="2023" name="Int. J. Syst. Evol. Microbiol.">
        <title>Collibacillus ludicampi gen. nov., sp. nov., a new soil bacterium of the family Alicyclobacillaceae.</title>
        <authorList>
            <person name="Jojima T."/>
            <person name="Ioku Y."/>
            <person name="Fukuta Y."/>
            <person name="Shirasaka N."/>
            <person name="Matsumura Y."/>
            <person name="Mori M."/>
        </authorList>
    </citation>
    <scope>NUCLEOTIDE SEQUENCE</scope>
    <source>
        <strain evidence="8">TP075</strain>
    </source>
</reference>
<keyword evidence="9" id="KW-1185">Reference proteome</keyword>
<dbReference type="InterPro" id="IPR001851">
    <property type="entry name" value="ABC_transp_permease"/>
</dbReference>
<evidence type="ECO:0000256" key="1">
    <source>
        <dbReference type="ARBA" id="ARBA00004651"/>
    </source>
</evidence>
<accession>A0AAV4LHC9</accession>
<feature type="transmembrane region" description="Helical" evidence="7">
    <location>
        <begin position="86"/>
        <end position="106"/>
    </location>
</feature>
<dbReference type="PANTHER" id="PTHR30482">
    <property type="entry name" value="HIGH-AFFINITY BRANCHED-CHAIN AMINO ACID TRANSPORT SYSTEM PERMEASE"/>
    <property type="match status" value="1"/>
</dbReference>
<feature type="transmembrane region" description="Helical" evidence="7">
    <location>
        <begin position="36"/>
        <end position="55"/>
    </location>
</feature>
<comment type="subcellular location">
    <subcellularLocation>
        <location evidence="1">Cell membrane</location>
        <topology evidence="1">Multi-pass membrane protein</topology>
    </subcellularLocation>
</comment>
<dbReference type="PANTHER" id="PTHR30482:SF18">
    <property type="entry name" value="BRANCHED AMINO ACID TRANSPORT SYSTEM PERMEASE"/>
    <property type="match status" value="1"/>
</dbReference>
<evidence type="ECO:0000313" key="9">
    <source>
        <dbReference type="Proteomes" id="UP001057291"/>
    </source>
</evidence>
<feature type="transmembrane region" description="Helical" evidence="7">
    <location>
        <begin position="297"/>
        <end position="316"/>
    </location>
</feature>
<dbReference type="InterPro" id="IPR043428">
    <property type="entry name" value="LivM-like"/>
</dbReference>
<evidence type="ECO:0000256" key="3">
    <source>
        <dbReference type="ARBA" id="ARBA00022692"/>
    </source>
</evidence>
<dbReference type="Pfam" id="PF02653">
    <property type="entry name" value="BPD_transp_2"/>
    <property type="match status" value="1"/>
</dbReference>
<keyword evidence="3 7" id="KW-0812">Transmembrane</keyword>
<keyword evidence="5 7" id="KW-0472">Membrane</keyword>
<feature type="transmembrane region" description="Helical" evidence="7">
    <location>
        <begin position="12"/>
        <end position="30"/>
    </location>
</feature>
<feature type="transmembrane region" description="Helical" evidence="7">
    <location>
        <begin position="216"/>
        <end position="237"/>
    </location>
</feature>
<feature type="transmembrane region" description="Helical" evidence="7">
    <location>
        <begin position="249"/>
        <end position="276"/>
    </location>
</feature>
<feature type="transmembrane region" description="Helical" evidence="7">
    <location>
        <begin position="113"/>
        <end position="133"/>
    </location>
</feature>
<proteinExistence type="predicted"/>
<gene>
    <name evidence="8" type="primary">livM</name>
    <name evidence="8" type="ORF">DNHGIG_24630</name>
</gene>
<feature type="transmembrane region" description="Helical" evidence="7">
    <location>
        <begin position="62"/>
        <end position="80"/>
    </location>
</feature>
<evidence type="ECO:0000256" key="5">
    <source>
        <dbReference type="ARBA" id="ARBA00023136"/>
    </source>
</evidence>
<keyword evidence="4 7" id="KW-1133">Transmembrane helix</keyword>
<dbReference type="GO" id="GO:0015658">
    <property type="term" value="F:branched-chain amino acid transmembrane transporter activity"/>
    <property type="evidence" value="ECO:0007669"/>
    <property type="project" value="InterPro"/>
</dbReference>